<evidence type="ECO:0000256" key="1">
    <source>
        <dbReference type="ARBA" id="ARBA00007734"/>
    </source>
</evidence>
<dbReference type="InterPro" id="IPR023346">
    <property type="entry name" value="Lysozyme-like_dom_sf"/>
</dbReference>
<dbReference type="Pfam" id="PF01464">
    <property type="entry name" value="SLT"/>
    <property type="match status" value="1"/>
</dbReference>
<reference evidence="6 7" key="1">
    <citation type="submission" date="2016-10" db="EMBL/GenBank/DDBJ databases">
        <title>Chromobacterium muskegensis sp. nov., an insecticidal bacterium isolated from Sphagnum bogs.</title>
        <authorList>
            <person name="Sparks M.E."/>
            <person name="Blackburn M.B."/>
            <person name="Gundersen-Rindal D.E."/>
            <person name="Mitchell A."/>
            <person name="Farrar R."/>
            <person name="Kuhar D."/>
        </authorList>
    </citation>
    <scope>NUCLEOTIDE SEQUENCE [LARGE SCALE GENOMIC DNA]</scope>
    <source>
        <strain evidence="6 7">21-1</strain>
    </source>
</reference>
<evidence type="ECO:0000313" key="7">
    <source>
        <dbReference type="Proteomes" id="UP000178776"/>
    </source>
</evidence>
<protein>
    <submittedName>
        <fullName evidence="6">Peptidoglycan N-acetylmuramoylhydrolase</fullName>
    </submittedName>
</protein>
<dbReference type="Proteomes" id="UP000178776">
    <property type="component" value="Chromosome"/>
</dbReference>
<dbReference type="SUPFAM" id="SSF48435">
    <property type="entry name" value="Bacterial muramidases"/>
    <property type="match status" value="1"/>
</dbReference>
<evidence type="ECO:0000259" key="5">
    <source>
        <dbReference type="Pfam" id="PF14718"/>
    </source>
</evidence>
<dbReference type="Gene3D" id="1.10.1240.20">
    <property type="entry name" value="Lytic transglycosylase, superhelical linker domain"/>
    <property type="match status" value="1"/>
</dbReference>
<dbReference type="GO" id="GO:0042597">
    <property type="term" value="C:periplasmic space"/>
    <property type="evidence" value="ECO:0007669"/>
    <property type="project" value="InterPro"/>
</dbReference>
<evidence type="ECO:0000256" key="3">
    <source>
        <dbReference type="SAM" id="SignalP"/>
    </source>
</evidence>
<dbReference type="InterPro" id="IPR012289">
    <property type="entry name" value="Lytic_TGlycosylase_superhlx_L"/>
</dbReference>
<dbReference type="AlphaFoldDB" id="A0A1D9LBG2"/>
<dbReference type="GeneID" id="68839684"/>
<dbReference type="Gene3D" id="1.10.530.10">
    <property type="match status" value="1"/>
</dbReference>
<dbReference type="RefSeq" id="WP_070978113.1">
    <property type="nucleotide sequence ID" value="NZ_CP017707.1"/>
</dbReference>
<feature type="chain" id="PRO_5009443010" evidence="3">
    <location>
        <begin position="26"/>
        <end position="629"/>
    </location>
</feature>
<dbReference type="KEGG" id="cvc:BKX93_00400"/>
<proteinExistence type="inferred from homology"/>
<dbReference type="InterPro" id="IPR008258">
    <property type="entry name" value="Transglycosylase_SLT_dom_1"/>
</dbReference>
<feature type="signal peptide" evidence="3">
    <location>
        <begin position="1"/>
        <end position="25"/>
    </location>
</feature>
<dbReference type="CDD" id="cd13401">
    <property type="entry name" value="Slt70-like"/>
    <property type="match status" value="1"/>
</dbReference>
<dbReference type="InterPro" id="IPR037061">
    <property type="entry name" value="Lytic_TGlycoase_superhlx_L_sf"/>
</dbReference>
<gene>
    <name evidence="6" type="ORF">BKX93_00400</name>
</gene>
<organism evidence="6 7">
    <name type="scientific">Chromobacterium vaccinii</name>
    <dbReference type="NCBI Taxonomy" id="1108595"/>
    <lineage>
        <taxon>Bacteria</taxon>
        <taxon>Pseudomonadati</taxon>
        <taxon>Pseudomonadota</taxon>
        <taxon>Betaproteobacteria</taxon>
        <taxon>Neisseriales</taxon>
        <taxon>Chromobacteriaceae</taxon>
        <taxon>Chromobacterium</taxon>
    </lineage>
</organism>
<keyword evidence="2 3" id="KW-0732">Signal</keyword>
<dbReference type="Gene3D" id="1.25.20.10">
    <property type="entry name" value="Bacterial muramidases"/>
    <property type="match status" value="1"/>
</dbReference>
<name>A0A1D9LBG2_9NEIS</name>
<comment type="similarity">
    <text evidence="1">Belongs to the transglycosylase Slt family.</text>
</comment>
<dbReference type="Pfam" id="PF14718">
    <property type="entry name" value="SLT_L"/>
    <property type="match status" value="1"/>
</dbReference>
<dbReference type="PANTHER" id="PTHR37423">
    <property type="entry name" value="SOLUBLE LYTIC MUREIN TRANSGLYCOSYLASE-RELATED"/>
    <property type="match status" value="1"/>
</dbReference>
<feature type="domain" description="Transglycosylase SLT" evidence="4">
    <location>
        <begin position="473"/>
        <end position="577"/>
    </location>
</feature>
<evidence type="ECO:0000313" key="6">
    <source>
        <dbReference type="EMBL" id="AOZ48599.1"/>
    </source>
</evidence>
<keyword evidence="6" id="KW-0378">Hydrolase</keyword>
<dbReference type="GO" id="GO:0004553">
    <property type="term" value="F:hydrolase activity, hydrolyzing O-glycosyl compounds"/>
    <property type="evidence" value="ECO:0007669"/>
    <property type="project" value="InterPro"/>
</dbReference>
<dbReference type="InterPro" id="IPR008939">
    <property type="entry name" value="Lytic_TGlycosylase_superhlx_U"/>
</dbReference>
<feature type="domain" description="Lytic transglycosylase superhelical linker" evidence="5">
    <location>
        <begin position="414"/>
        <end position="452"/>
    </location>
</feature>
<dbReference type="SUPFAM" id="SSF53955">
    <property type="entry name" value="Lysozyme-like"/>
    <property type="match status" value="1"/>
</dbReference>
<evidence type="ECO:0000259" key="4">
    <source>
        <dbReference type="Pfam" id="PF01464"/>
    </source>
</evidence>
<dbReference type="EMBL" id="CP017707">
    <property type="protein sequence ID" value="AOZ48599.1"/>
    <property type="molecule type" value="Genomic_DNA"/>
</dbReference>
<sequence>MKALTTPIRLAGLTLALGAALPALAGPDDTLLAARDAFRANDLAKLASLGDKLPDNYPLKDYPEYWQTWKALERNDDAQVQRFLSRTPEGLMPERIRNEWVKKLGLREDWTAFANEWKKLPPEGRDEESSCYGELLQMRQGQKPGNLDRFLEGKPAPDGCNRLIDMAYARGALSQDWLWRRARLLLAGNYLTQARQLASDTQLPLDNAALNKPSLASPDTPGGQEAILYDAVRKGKTDLNGAAAMLSRVESQLTPDRAGFGWGQLALLSARKQQAGQALQWFEKADPRQLTTDQWEWWARSALRLEQWSQLDGVIRRMPQDVAGKPAWRYWLARSLKQQGKPAEAAPLFSQASVGHNYYALLSLEELGNSLSASASKTGPSSDDVARMKADPAVRRSLALLNVAEIYTKPEFRTDAQREWRWAMRGRNDMELLAAAEIARKENFYDMAIYSAERTKEEHDFSLRYLTPYREVTQKYARQLDIDDAWVYGLIRQESRFITMARSGVGASGLMQLMPATAKWAAKKIGLTHFAVNDIDTNVQLGTWYLRYVLDNLSGNQVMATAAYNAGPGRARNWQADRALDGTIYAETIPFSETRDYVQKVMANAAYYSSTFGHANISLRNRMGMVPAR</sequence>
<dbReference type="STRING" id="1108595.BKX93_00400"/>
<evidence type="ECO:0000256" key="2">
    <source>
        <dbReference type="ARBA" id="ARBA00022729"/>
    </source>
</evidence>
<accession>A0A1D9LBG2</accession>
<dbReference type="PANTHER" id="PTHR37423:SF5">
    <property type="entry name" value="SOLUBLE LYTIC MUREIN TRANSGLYCOSYLASE"/>
    <property type="match status" value="1"/>
</dbReference>